<proteinExistence type="predicted"/>
<dbReference type="Proteomes" id="UP000287352">
    <property type="component" value="Unassembled WGS sequence"/>
</dbReference>
<name>A0A402A239_9CHLR</name>
<dbReference type="AlphaFoldDB" id="A0A402A239"/>
<reference evidence="2" key="1">
    <citation type="submission" date="2018-12" db="EMBL/GenBank/DDBJ databases">
        <title>Tengunoibacter tsumagoiensis gen. nov., sp. nov., Dictyobacter kobayashii sp. nov., D. alpinus sp. nov., and D. joshuensis sp. nov. and description of Dictyobacteraceae fam. nov. within the order Ktedonobacterales isolated from Tengu-no-mugimeshi.</title>
        <authorList>
            <person name="Wang C.M."/>
            <person name="Zheng Y."/>
            <person name="Sakai Y."/>
            <person name="Toyoda A."/>
            <person name="Minakuchi Y."/>
            <person name="Abe K."/>
            <person name="Yokota A."/>
            <person name="Yabe S."/>
        </authorList>
    </citation>
    <scope>NUCLEOTIDE SEQUENCE [LARGE SCALE GENOMIC DNA]</scope>
    <source>
        <strain evidence="2">Uno3</strain>
    </source>
</reference>
<sequence length="85" mass="9593">MDKEATTAPLPEHFSITQFFFVGFEDTLPARDLSTPEKDLFERLEETHISTCGAMDRYHITLAQTLLMQAFTGGERGYSNSDTSK</sequence>
<evidence type="ECO:0000313" key="2">
    <source>
        <dbReference type="Proteomes" id="UP000287352"/>
    </source>
</evidence>
<protein>
    <submittedName>
        <fullName evidence="1">Uncharacterized protein</fullName>
    </submittedName>
</protein>
<keyword evidence="2" id="KW-1185">Reference proteome</keyword>
<organism evidence="1 2">
    <name type="scientific">Tengunoibacter tsumagoiensis</name>
    <dbReference type="NCBI Taxonomy" id="2014871"/>
    <lineage>
        <taxon>Bacteria</taxon>
        <taxon>Bacillati</taxon>
        <taxon>Chloroflexota</taxon>
        <taxon>Ktedonobacteria</taxon>
        <taxon>Ktedonobacterales</taxon>
        <taxon>Dictyobacteraceae</taxon>
        <taxon>Tengunoibacter</taxon>
    </lineage>
</organism>
<accession>A0A402A239</accession>
<comment type="caution">
    <text evidence="1">The sequence shown here is derived from an EMBL/GenBank/DDBJ whole genome shotgun (WGS) entry which is preliminary data.</text>
</comment>
<dbReference type="EMBL" id="BIFR01000001">
    <property type="protein sequence ID" value="GCE13210.1"/>
    <property type="molecule type" value="Genomic_DNA"/>
</dbReference>
<evidence type="ECO:0000313" key="1">
    <source>
        <dbReference type="EMBL" id="GCE13210.1"/>
    </source>
</evidence>
<gene>
    <name evidence="1" type="ORF">KTT_30690</name>
</gene>